<dbReference type="InterPro" id="IPR041577">
    <property type="entry name" value="RT_RNaseH_2"/>
</dbReference>
<dbReference type="AlphaFoldDB" id="A0AAQ3UGK2"/>
<dbReference type="InterPro" id="IPR000477">
    <property type="entry name" value="RT_dom"/>
</dbReference>
<protein>
    <submittedName>
        <fullName evidence="5">Uncharacterized protein</fullName>
    </submittedName>
</protein>
<accession>A0AAQ3UGK2</accession>
<reference evidence="5 6" key="1">
    <citation type="submission" date="2024-02" db="EMBL/GenBank/DDBJ databases">
        <title>High-quality chromosome-scale genome assembly of Pensacola bahiagrass (Paspalum notatum Flugge var. saurae).</title>
        <authorList>
            <person name="Vega J.M."/>
            <person name="Podio M."/>
            <person name="Orjuela J."/>
            <person name="Siena L.A."/>
            <person name="Pessino S.C."/>
            <person name="Combes M.C."/>
            <person name="Mariac C."/>
            <person name="Albertini E."/>
            <person name="Pupilli F."/>
            <person name="Ortiz J.P.A."/>
            <person name="Leblanc O."/>
        </authorList>
    </citation>
    <scope>NUCLEOTIDE SEQUENCE [LARGE SCALE GENOMIC DNA]</scope>
    <source>
        <strain evidence="5">R1</strain>
        <tissue evidence="5">Leaf</tissue>
    </source>
</reference>
<dbReference type="InterPro" id="IPR050951">
    <property type="entry name" value="Retrovirus_Pol_polyprotein"/>
</dbReference>
<dbReference type="InterPro" id="IPR043502">
    <property type="entry name" value="DNA/RNA_pol_sf"/>
</dbReference>
<dbReference type="Gene3D" id="1.10.340.70">
    <property type="match status" value="1"/>
</dbReference>
<name>A0AAQ3UGK2_PASNO</name>
<gene>
    <name evidence="5" type="ORF">U9M48_036117</name>
</gene>
<feature type="domain" description="Reverse transcriptase" evidence="2">
    <location>
        <begin position="51"/>
        <end position="128"/>
    </location>
</feature>
<feature type="domain" description="Integrase zinc-binding" evidence="4">
    <location>
        <begin position="352"/>
        <end position="407"/>
    </location>
</feature>
<evidence type="ECO:0000259" key="4">
    <source>
        <dbReference type="Pfam" id="PF17921"/>
    </source>
</evidence>
<dbReference type="InterPro" id="IPR041588">
    <property type="entry name" value="Integrase_H2C2"/>
</dbReference>
<dbReference type="PANTHER" id="PTHR37984">
    <property type="entry name" value="PROTEIN CBG26694"/>
    <property type="match status" value="1"/>
</dbReference>
<dbReference type="Pfam" id="PF17919">
    <property type="entry name" value="RT_RNaseH_2"/>
    <property type="match status" value="1"/>
</dbReference>
<dbReference type="Proteomes" id="UP001341281">
    <property type="component" value="Chromosome 08"/>
</dbReference>
<evidence type="ECO:0000256" key="1">
    <source>
        <dbReference type="ARBA" id="ARBA00023268"/>
    </source>
</evidence>
<keyword evidence="6" id="KW-1185">Reference proteome</keyword>
<sequence length="474" mass="54588">MIKNNVEKPLKLSCNKTVLLGIESIMVQELMQKGHIRESISPCAVAALLTPKKDGSWRMCVDSRAINKITIFYPRLDMLDQLSGAKVFTKLDLRSGYHQIRIRPSDEWKWHSKPRKGCMNGWLCHLDFQMHQKQLLFLGFIITSEGIHANDSKVAAIRDWPTPNNITEVGSFHGIATFYRSVMNFSTIMAPITECLKKGKFQWNETVEASFKEIKEKLSQAPVLILSDFNKTFELECDASGVGIEAVLSQERKPIAFFIMQGKNRVPISRNSMQFLEHLKLGNLGQQIEWLMLLSRRACLLISFEAELLGMKQIKDLYENDDDLAKSGQQLAEDYVVQDGYLFKKDRLCILSSLHDKLIRELHSSDLSGHVRRDKTIANLQARHYWPQLKRDAGKFVQRCHVCQTYKGQVQNTGLYMPLAIPCAPWEDLSIDFVLGLPRRRCGNDAVYVVVDRFVMNSTSEGDYRWHYRRRHNF</sequence>
<evidence type="ECO:0000259" key="2">
    <source>
        <dbReference type="Pfam" id="PF00078"/>
    </source>
</evidence>
<dbReference type="Gene3D" id="3.30.70.270">
    <property type="match status" value="2"/>
</dbReference>
<dbReference type="SUPFAM" id="SSF56672">
    <property type="entry name" value="DNA/RNA polymerases"/>
    <property type="match status" value="1"/>
</dbReference>
<evidence type="ECO:0000313" key="5">
    <source>
        <dbReference type="EMBL" id="WVZ89752.1"/>
    </source>
</evidence>
<dbReference type="PANTHER" id="PTHR37984:SF5">
    <property type="entry name" value="PROTEIN NYNRIN-LIKE"/>
    <property type="match status" value="1"/>
</dbReference>
<dbReference type="InterPro" id="IPR043128">
    <property type="entry name" value="Rev_trsase/Diguanyl_cyclase"/>
</dbReference>
<dbReference type="CDD" id="cd01647">
    <property type="entry name" value="RT_LTR"/>
    <property type="match status" value="1"/>
</dbReference>
<dbReference type="Pfam" id="PF17921">
    <property type="entry name" value="Integrase_H2C2"/>
    <property type="match status" value="1"/>
</dbReference>
<keyword evidence="1" id="KW-0511">Multifunctional enzyme</keyword>
<dbReference type="FunFam" id="3.30.70.270:FF:000020">
    <property type="entry name" value="Transposon Tf2-6 polyprotein-like Protein"/>
    <property type="match status" value="1"/>
</dbReference>
<proteinExistence type="predicted"/>
<evidence type="ECO:0000313" key="6">
    <source>
        <dbReference type="Proteomes" id="UP001341281"/>
    </source>
</evidence>
<dbReference type="Pfam" id="PF00078">
    <property type="entry name" value="RVT_1"/>
    <property type="match status" value="1"/>
</dbReference>
<evidence type="ECO:0000259" key="3">
    <source>
        <dbReference type="Pfam" id="PF17919"/>
    </source>
</evidence>
<organism evidence="5 6">
    <name type="scientific">Paspalum notatum var. saurae</name>
    <dbReference type="NCBI Taxonomy" id="547442"/>
    <lineage>
        <taxon>Eukaryota</taxon>
        <taxon>Viridiplantae</taxon>
        <taxon>Streptophyta</taxon>
        <taxon>Embryophyta</taxon>
        <taxon>Tracheophyta</taxon>
        <taxon>Spermatophyta</taxon>
        <taxon>Magnoliopsida</taxon>
        <taxon>Liliopsida</taxon>
        <taxon>Poales</taxon>
        <taxon>Poaceae</taxon>
        <taxon>PACMAD clade</taxon>
        <taxon>Panicoideae</taxon>
        <taxon>Andropogonodae</taxon>
        <taxon>Paspaleae</taxon>
        <taxon>Paspalinae</taxon>
        <taxon>Paspalum</taxon>
    </lineage>
</organism>
<feature type="domain" description="Reverse transcriptase/retrotransposon-derived protein RNase H-like" evidence="3">
    <location>
        <begin position="203"/>
        <end position="258"/>
    </location>
</feature>
<dbReference type="Gene3D" id="3.10.10.10">
    <property type="entry name" value="HIV Type 1 Reverse Transcriptase, subunit A, domain 1"/>
    <property type="match status" value="1"/>
</dbReference>
<dbReference type="EMBL" id="CP144752">
    <property type="protein sequence ID" value="WVZ89752.1"/>
    <property type="molecule type" value="Genomic_DNA"/>
</dbReference>
<dbReference type="GO" id="GO:0003824">
    <property type="term" value="F:catalytic activity"/>
    <property type="evidence" value="ECO:0007669"/>
    <property type="project" value="UniProtKB-KW"/>
</dbReference>